<evidence type="ECO:0000256" key="1">
    <source>
        <dbReference type="ARBA" id="ARBA00022723"/>
    </source>
</evidence>
<keyword evidence="2" id="KW-0456">Lyase</keyword>
<proteinExistence type="predicted"/>
<evidence type="ECO:0000256" key="2">
    <source>
        <dbReference type="ARBA" id="ARBA00023239"/>
    </source>
</evidence>
<dbReference type="EMBL" id="BARU01008068">
    <property type="protein sequence ID" value="GAH36363.1"/>
    <property type="molecule type" value="Genomic_DNA"/>
</dbReference>
<feature type="non-terminal residue" evidence="4">
    <location>
        <position position="1"/>
    </location>
</feature>
<evidence type="ECO:0000313" key="4">
    <source>
        <dbReference type="EMBL" id="GAH36363.1"/>
    </source>
</evidence>
<comment type="caution">
    <text evidence="4">The sequence shown here is derived from an EMBL/GenBank/DDBJ whole genome shotgun (WGS) entry which is preliminary data.</text>
</comment>
<dbReference type="GO" id="GO:0019323">
    <property type="term" value="P:pentose catabolic process"/>
    <property type="evidence" value="ECO:0007669"/>
    <property type="project" value="TreeGrafter"/>
</dbReference>
<dbReference type="GO" id="GO:0016832">
    <property type="term" value="F:aldehyde-lyase activity"/>
    <property type="evidence" value="ECO:0007669"/>
    <property type="project" value="TreeGrafter"/>
</dbReference>
<gene>
    <name evidence="4" type="ORF">S03H2_15855</name>
</gene>
<dbReference type="InterPro" id="IPR050197">
    <property type="entry name" value="Aldolase_class_II_sugar_metab"/>
</dbReference>
<dbReference type="Gene3D" id="3.40.225.10">
    <property type="entry name" value="Class II aldolase/adducin N-terminal domain"/>
    <property type="match status" value="1"/>
</dbReference>
<sequence>AVIHAHNPYCVTLSLIEDEITCIDAEGFALYKKIPIIDVEIPAGAYYTSIEVPKVLKNYPFVIVRGHGIFAKGMTLDDALQYVTGAEQSAKIRYLTLLTGKPLLRDFSKEKDFSQW</sequence>
<dbReference type="PANTHER" id="PTHR22789">
    <property type="entry name" value="FUCULOSE PHOSPHATE ALDOLASE"/>
    <property type="match status" value="1"/>
</dbReference>
<evidence type="ECO:0000259" key="3">
    <source>
        <dbReference type="Pfam" id="PF00596"/>
    </source>
</evidence>
<name>X1GTL9_9ZZZZ</name>
<dbReference type="GO" id="GO:0005829">
    <property type="term" value="C:cytosol"/>
    <property type="evidence" value="ECO:0007669"/>
    <property type="project" value="TreeGrafter"/>
</dbReference>
<dbReference type="PANTHER" id="PTHR22789:SF0">
    <property type="entry name" value="3-OXO-TETRONATE 4-PHOSPHATE DECARBOXYLASE-RELATED"/>
    <property type="match status" value="1"/>
</dbReference>
<keyword evidence="1" id="KW-0479">Metal-binding</keyword>
<dbReference type="GO" id="GO:0046872">
    <property type="term" value="F:metal ion binding"/>
    <property type="evidence" value="ECO:0007669"/>
    <property type="project" value="UniProtKB-KW"/>
</dbReference>
<accession>X1GTL9</accession>
<dbReference type="Pfam" id="PF00596">
    <property type="entry name" value="Aldolase_II"/>
    <property type="match status" value="1"/>
</dbReference>
<reference evidence="4" key="1">
    <citation type="journal article" date="2014" name="Front. Microbiol.">
        <title>High frequency of phylogenetically diverse reductive dehalogenase-homologous genes in deep subseafloor sedimentary metagenomes.</title>
        <authorList>
            <person name="Kawai M."/>
            <person name="Futagami T."/>
            <person name="Toyoda A."/>
            <person name="Takaki Y."/>
            <person name="Nishi S."/>
            <person name="Hori S."/>
            <person name="Arai W."/>
            <person name="Tsubouchi T."/>
            <person name="Morono Y."/>
            <person name="Uchiyama I."/>
            <person name="Ito T."/>
            <person name="Fujiyama A."/>
            <person name="Inagaki F."/>
            <person name="Takami H."/>
        </authorList>
    </citation>
    <scope>NUCLEOTIDE SEQUENCE</scope>
    <source>
        <strain evidence="4">Expedition CK06-06</strain>
    </source>
</reference>
<dbReference type="AlphaFoldDB" id="X1GTL9"/>
<dbReference type="SUPFAM" id="SSF53639">
    <property type="entry name" value="AraD/HMP-PK domain-like"/>
    <property type="match status" value="1"/>
</dbReference>
<protein>
    <recommendedName>
        <fullName evidence="3">Class II aldolase/adducin N-terminal domain-containing protein</fullName>
    </recommendedName>
</protein>
<organism evidence="4">
    <name type="scientific">marine sediment metagenome</name>
    <dbReference type="NCBI Taxonomy" id="412755"/>
    <lineage>
        <taxon>unclassified sequences</taxon>
        <taxon>metagenomes</taxon>
        <taxon>ecological metagenomes</taxon>
    </lineage>
</organism>
<dbReference type="InterPro" id="IPR036409">
    <property type="entry name" value="Aldolase_II/adducin_N_sf"/>
</dbReference>
<dbReference type="InterPro" id="IPR001303">
    <property type="entry name" value="Aldolase_II/adducin_N"/>
</dbReference>
<feature type="domain" description="Class II aldolase/adducin N-terminal" evidence="3">
    <location>
        <begin position="1"/>
        <end position="93"/>
    </location>
</feature>